<organism evidence="3 4">
    <name type="scientific">Chaetomium globosum (strain ATCC 6205 / CBS 148.51 / DSM 1962 / NBRC 6347 / NRRL 1970)</name>
    <name type="common">Soil fungus</name>
    <dbReference type="NCBI Taxonomy" id="306901"/>
    <lineage>
        <taxon>Eukaryota</taxon>
        <taxon>Fungi</taxon>
        <taxon>Dikarya</taxon>
        <taxon>Ascomycota</taxon>
        <taxon>Pezizomycotina</taxon>
        <taxon>Sordariomycetes</taxon>
        <taxon>Sordariomycetidae</taxon>
        <taxon>Sordariales</taxon>
        <taxon>Chaetomiaceae</taxon>
        <taxon>Chaetomium</taxon>
    </lineage>
</organism>
<dbReference type="Pfam" id="PF14420">
    <property type="entry name" value="Clr5"/>
    <property type="match status" value="1"/>
</dbReference>
<evidence type="ECO:0000313" key="3">
    <source>
        <dbReference type="EMBL" id="EAQ87364.1"/>
    </source>
</evidence>
<sequence>MADNFRPHRTNASRIPEKKWESYKSVLLDKCQTMTFAELERYMKREHNFAANRRQLGHRIRVTWGFKKYKRGNSPETSLLEAQALCGGGSRCGTVPTNGAASAGDAASRNPCPPPVVAGRVLLDVPPPMAQPPATLGRAGPRRSAILLLRSELGRRQDSGSLASGHAREMARHDAEPTLGHARSQSWVPTFMDLLNAHTYDWGSDMEKGLGQISRIFKGILEETTVHDGVQFNLVELTRRNINLDIPAYTLFRSALEWYNWANPDTPLDAPHLLNQFIVQHLSAIRGLKQIQAALDLDIDCLPSCIRWCSAVLGGNPQVPPEVRGADGDISMETFTVLCVLWRPLSGSNLLSNRVVTRSRATPSPDWATTTEKQLGIRPPQLLCTVVCMIMAAAMQQQNMHAGQSLLGRALAGANILDALDSEDLLRLFLNQTCADIWRLKIQTDADRGFPIWRYKVDTQKMEPFRRFVATSLGIHDLPILEQGVIFDELALAGPEFPEDGYY</sequence>
<dbReference type="AlphaFoldDB" id="Q2H2L3"/>
<dbReference type="eggNOG" id="ENOG502T1KG">
    <property type="taxonomic scope" value="Eukaryota"/>
</dbReference>
<feature type="region of interest" description="Disordered" evidence="1">
    <location>
        <begin position="158"/>
        <end position="179"/>
    </location>
</feature>
<name>Q2H2L3_CHAGB</name>
<evidence type="ECO:0000256" key="1">
    <source>
        <dbReference type="SAM" id="MobiDB-lite"/>
    </source>
</evidence>
<dbReference type="InParanoid" id="Q2H2L3"/>
<dbReference type="EMBL" id="CH408032">
    <property type="protein sequence ID" value="EAQ87364.1"/>
    <property type="molecule type" value="Genomic_DNA"/>
</dbReference>
<dbReference type="VEuPathDB" id="FungiDB:CHGG_03983"/>
<dbReference type="OMA" id="CARVAGK"/>
<dbReference type="OrthoDB" id="4580334at2759"/>
<proteinExistence type="predicted"/>
<dbReference type="RefSeq" id="XP_001223197.1">
    <property type="nucleotide sequence ID" value="XM_001223196.1"/>
</dbReference>
<gene>
    <name evidence="3" type="ORF">CHGG_03983</name>
</gene>
<dbReference type="InterPro" id="IPR025676">
    <property type="entry name" value="Clr5_dom"/>
</dbReference>
<protein>
    <recommendedName>
        <fullName evidence="2">Clr5 domain-containing protein</fullName>
    </recommendedName>
</protein>
<dbReference type="Proteomes" id="UP000001056">
    <property type="component" value="Unassembled WGS sequence"/>
</dbReference>
<feature type="compositionally biased region" description="Basic and acidic residues" evidence="1">
    <location>
        <begin position="166"/>
        <end position="176"/>
    </location>
</feature>
<reference evidence="4" key="1">
    <citation type="journal article" date="2015" name="Genome Announc.">
        <title>Draft genome sequence of the cellulolytic fungus Chaetomium globosum.</title>
        <authorList>
            <person name="Cuomo C.A."/>
            <person name="Untereiner W.A."/>
            <person name="Ma L.-J."/>
            <person name="Grabherr M."/>
            <person name="Birren B.W."/>
        </authorList>
    </citation>
    <scope>NUCLEOTIDE SEQUENCE [LARGE SCALE GENOMIC DNA]</scope>
    <source>
        <strain evidence="4">ATCC 6205 / CBS 148.51 / DSM 1962 / NBRC 6347 / NRRL 1970</strain>
    </source>
</reference>
<feature type="domain" description="Clr5" evidence="2">
    <location>
        <begin position="17"/>
        <end position="68"/>
    </location>
</feature>
<dbReference type="GeneID" id="4392287"/>
<dbReference type="HOGENOM" id="CLU_539899_0_0_1"/>
<keyword evidence="4" id="KW-1185">Reference proteome</keyword>
<dbReference type="STRING" id="306901.Q2H2L3"/>
<evidence type="ECO:0000313" key="4">
    <source>
        <dbReference type="Proteomes" id="UP000001056"/>
    </source>
</evidence>
<evidence type="ECO:0000259" key="2">
    <source>
        <dbReference type="Pfam" id="PF14420"/>
    </source>
</evidence>
<accession>Q2H2L3</accession>